<feature type="transmembrane region" description="Helical" evidence="2">
    <location>
        <begin position="70"/>
        <end position="89"/>
    </location>
</feature>
<evidence type="ECO:0000256" key="2">
    <source>
        <dbReference type="SAM" id="Phobius"/>
    </source>
</evidence>
<evidence type="ECO:0000256" key="1">
    <source>
        <dbReference type="SAM" id="MobiDB-lite"/>
    </source>
</evidence>
<keyword evidence="3" id="KW-0614">Plasmid</keyword>
<protein>
    <recommendedName>
        <fullName evidence="5">TrbL/VirB6 plasmid conjugal transfer protein</fullName>
    </recommendedName>
</protein>
<dbReference type="EMBL" id="CP093444">
    <property type="protein sequence ID" value="UVI38019.1"/>
    <property type="molecule type" value="Genomic_DNA"/>
</dbReference>
<evidence type="ECO:0008006" key="5">
    <source>
        <dbReference type="Google" id="ProtNLM"/>
    </source>
</evidence>
<feature type="transmembrane region" description="Helical" evidence="2">
    <location>
        <begin position="151"/>
        <end position="175"/>
    </location>
</feature>
<feature type="compositionally biased region" description="Low complexity" evidence="1">
    <location>
        <begin position="410"/>
        <end position="432"/>
    </location>
</feature>
<evidence type="ECO:0000313" key="4">
    <source>
        <dbReference type="Proteomes" id="UP001064879"/>
    </source>
</evidence>
<proteinExistence type="predicted"/>
<name>A0ABY5SXX2_9MICO</name>
<accession>A0ABY5SXX2</accession>
<keyword evidence="2" id="KW-1133">Transmembrane helix</keyword>
<feature type="transmembrane region" description="Helical" evidence="2">
    <location>
        <begin position="109"/>
        <end position="130"/>
    </location>
</feature>
<feature type="region of interest" description="Disordered" evidence="1">
    <location>
        <begin position="363"/>
        <end position="501"/>
    </location>
</feature>
<evidence type="ECO:0000313" key="3">
    <source>
        <dbReference type="EMBL" id="UVI38019.1"/>
    </source>
</evidence>
<reference evidence="3" key="1">
    <citation type="submission" date="2022-03" db="EMBL/GenBank/DDBJ databases">
        <title>Brevibacterium spongiae sp. nov., isolated from marine sponge.</title>
        <authorList>
            <person name="Li Z."/>
            <person name="Zhang M."/>
        </authorList>
    </citation>
    <scope>NUCLEOTIDE SEQUENCE</scope>
    <source>
        <strain evidence="3">WHS-Z9</strain>
        <plasmid evidence="3">unnamed</plasmid>
    </source>
</reference>
<feature type="compositionally biased region" description="Low complexity" evidence="1">
    <location>
        <begin position="441"/>
        <end position="477"/>
    </location>
</feature>
<dbReference type="Proteomes" id="UP001064879">
    <property type="component" value="Plasmid unnamed"/>
</dbReference>
<feature type="transmembrane region" description="Helical" evidence="2">
    <location>
        <begin position="181"/>
        <end position="201"/>
    </location>
</feature>
<organism evidence="3 4">
    <name type="scientific">Brevibacterium spongiae</name>
    <dbReference type="NCBI Taxonomy" id="2909672"/>
    <lineage>
        <taxon>Bacteria</taxon>
        <taxon>Bacillati</taxon>
        <taxon>Actinomycetota</taxon>
        <taxon>Actinomycetes</taxon>
        <taxon>Micrococcales</taxon>
        <taxon>Brevibacteriaceae</taxon>
        <taxon>Brevibacterium</taxon>
    </lineage>
</organism>
<geneLocation type="plasmid" evidence="3 4">
    <name>unnamed</name>
</geneLocation>
<gene>
    <name evidence="3" type="ORF">L1F31_18720</name>
</gene>
<feature type="transmembrane region" description="Helical" evidence="2">
    <location>
        <begin position="266"/>
        <end position="288"/>
    </location>
</feature>
<keyword evidence="2" id="KW-0812">Transmembrane</keyword>
<dbReference type="RefSeq" id="WP_265420503.1">
    <property type="nucleotide sequence ID" value="NZ_CP093444.1"/>
</dbReference>
<feature type="compositionally biased region" description="Low complexity" evidence="1">
    <location>
        <begin position="372"/>
        <end position="381"/>
    </location>
</feature>
<keyword evidence="4" id="KW-1185">Reference proteome</keyword>
<sequence length="501" mass="47188">MADKDCDFLSDPLGFAGCKAGEGIKDLANDAVATAAKSISDAAAAMMKWLNTWWMEAPQPDLKADPVNQVIGDLTWYTAAFAILGFLFALGKMVLSQDFKTMIGGVQPVVNLIMVTACYATGITLLLTAGDELSTWLLDRAASAGNSEGDISALAVVTTFGSVLGSGGWLIFALIELLGSVVNFAFMLFRNILLPVLMVFLPTLAAASGTEAGKQAFTKANGYLIAFICFKPVAAVIYALGLWFMNTPVVSGVGKEGAKVEDLAEAVVGVCMGTGIMILAALALPALIKFVVPVASKGAGAFSGGAAMAGAATVAAGAAVIAATGGAGAAAGGGAVASGSGAAAGGGGAAAAGGGGSAAGASSAPAGGGAAAAGSSGSAGAASGGGTSGGAGESAGSGGSEPQTGGQPNGAESSSDKSSQGSGSSEGASSSGDSGGGSAGSSGAAAGAESAGAEPSGGSSASGAGSSGGSSSIGDAANVAGLISDGTSGAGANVEKAIEDE</sequence>
<keyword evidence="2" id="KW-0472">Membrane</keyword>
<feature type="compositionally biased region" description="Gly residues" evidence="1">
    <location>
        <begin position="382"/>
        <end position="399"/>
    </location>
</feature>
<feature type="transmembrane region" description="Helical" evidence="2">
    <location>
        <begin position="222"/>
        <end position="246"/>
    </location>
</feature>